<evidence type="ECO:0000256" key="2">
    <source>
        <dbReference type="SAM" id="SignalP"/>
    </source>
</evidence>
<dbReference type="Proteomes" id="UP001431776">
    <property type="component" value="Unassembled WGS sequence"/>
</dbReference>
<sequence>MKSICLILVLTLTTSVEVHAGIKRAAVEEGTEFVIRKIGREATEEAGEATARMLPSRLKRLAATYGDDVVLDASTKVGRPMLRVLEEVGEEAQPAALRLMARRGNEAVRILSRPRSLALFTKYGDEAAEALIRHGGMAEPLIENYGPPMTRALAAVNGRNGRRMAMLAEDGVLAKIPERERVLNTIGQYGDEAADWVWNNKGAIAAVAVVAAFVSNPEPFINGMVGVADIGAEQLVRPVAEAAAKSLNWSLIVGAPLAVLAFLLPLRGLMRRHDTRLWCTGRLREISHTLRLMQPRRRQEDHMKA</sequence>
<keyword evidence="4" id="KW-1185">Reference proteome</keyword>
<evidence type="ECO:0000256" key="1">
    <source>
        <dbReference type="SAM" id="Phobius"/>
    </source>
</evidence>
<feature type="chain" id="PRO_5044003641" evidence="2">
    <location>
        <begin position="21"/>
        <end position="305"/>
    </location>
</feature>
<reference evidence="3" key="1">
    <citation type="submission" date="2023-05" db="EMBL/GenBank/DDBJ databases">
        <title>Anaerotaeda fermentans gen. nov., sp. nov., a novel anaerobic planctomycete of the new family within the order Sedimentisphaerales isolated from Taman Peninsula, Russia.</title>
        <authorList>
            <person name="Khomyakova M.A."/>
            <person name="Merkel A.Y."/>
            <person name="Slobodkin A.I."/>
        </authorList>
    </citation>
    <scope>NUCLEOTIDE SEQUENCE</scope>
    <source>
        <strain evidence="3">M17dextr</strain>
    </source>
</reference>
<proteinExistence type="predicted"/>
<protein>
    <submittedName>
        <fullName evidence="3">Uncharacterized protein</fullName>
    </submittedName>
</protein>
<keyword evidence="1" id="KW-0812">Transmembrane</keyword>
<evidence type="ECO:0000313" key="3">
    <source>
        <dbReference type="EMBL" id="MDI6451887.1"/>
    </source>
</evidence>
<evidence type="ECO:0000313" key="4">
    <source>
        <dbReference type="Proteomes" id="UP001431776"/>
    </source>
</evidence>
<keyword evidence="2" id="KW-0732">Signal</keyword>
<dbReference type="AlphaFoldDB" id="A0AAW6U5R7"/>
<comment type="caution">
    <text evidence="3">The sequence shown here is derived from an EMBL/GenBank/DDBJ whole genome shotgun (WGS) entry which is preliminary data.</text>
</comment>
<name>A0AAW6U5R7_9BACT</name>
<keyword evidence="1" id="KW-1133">Transmembrane helix</keyword>
<feature type="transmembrane region" description="Helical" evidence="1">
    <location>
        <begin position="247"/>
        <end position="266"/>
    </location>
</feature>
<organism evidence="3 4">
    <name type="scientific">Anaerobaca lacustris</name>
    <dbReference type="NCBI Taxonomy" id="3044600"/>
    <lineage>
        <taxon>Bacteria</taxon>
        <taxon>Pseudomonadati</taxon>
        <taxon>Planctomycetota</taxon>
        <taxon>Phycisphaerae</taxon>
        <taxon>Sedimentisphaerales</taxon>
        <taxon>Anaerobacaceae</taxon>
        <taxon>Anaerobaca</taxon>
    </lineage>
</organism>
<gene>
    <name evidence="3" type="ORF">QJ522_22705</name>
</gene>
<feature type="signal peptide" evidence="2">
    <location>
        <begin position="1"/>
        <end position="20"/>
    </location>
</feature>
<dbReference type="EMBL" id="JASCXX010000082">
    <property type="protein sequence ID" value="MDI6451887.1"/>
    <property type="molecule type" value="Genomic_DNA"/>
</dbReference>
<dbReference type="RefSeq" id="WP_349247292.1">
    <property type="nucleotide sequence ID" value="NZ_JASCXX010000082.1"/>
</dbReference>
<keyword evidence="1" id="KW-0472">Membrane</keyword>
<accession>A0AAW6U5R7</accession>